<keyword evidence="7" id="KW-1185">Reference proteome</keyword>
<dbReference type="EMBL" id="JAFREM010000042">
    <property type="protein sequence ID" value="MBO1308783.1"/>
    <property type="molecule type" value="Genomic_DNA"/>
</dbReference>
<reference evidence="6 7" key="1">
    <citation type="submission" date="2021-03" db="EMBL/GenBank/DDBJ databases">
        <title>Enterococcal diversity collection.</title>
        <authorList>
            <person name="Gilmore M.S."/>
            <person name="Schwartzman J."/>
            <person name="Van Tyne D."/>
            <person name="Martin M."/>
            <person name="Earl A.M."/>
            <person name="Manson A.L."/>
            <person name="Straub T."/>
            <person name="Salamzade R."/>
            <person name="Saavedra J."/>
            <person name="Lebreton F."/>
            <person name="Prichula J."/>
            <person name="Schaufler K."/>
            <person name="Gaca A."/>
            <person name="Sgardioli B."/>
            <person name="Wagenaar J."/>
            <person name="Strong T."/>
        </authorList>
    </citation>
    <scope>NUCLEOTIDE SEQUENCE [LARGE SCALE GENOMIC DNA]</scope>
    <source>
        <strain evidence="6 7">669A</strain>
    </source>
</reference>
<dbReference type="SUPFAM" id="SSF51998">
    <property type="entry name" value="PFL-like glycyl radical enzymes"/>
    <property type="match status" value="1"/>
</dbReference>
<evidence type="ECO:0000313" key="6">
    <source>
        <dbReference type="EMBL" id="MBO1308783.1"/>
    </source>
</evidence>
<dbReference type="Proteomes" id="UP000664601">
    <property type="component" value="Unassembled WGS sequence"/>
</dbReference>
<dbReference type="Gene3D" id="3.20.70.20">
    <property type="match status" value="1"/>
</dbReference>
<organism evidence="6 7">
    <name type="scientific">Candidatus Enterococcus moelleringii</name>
    <dbReference type="NCBI Taxonomy" id="2815325"/>
    <lineage>
        <taxon>Bacteria</taxon>
        <taxon>Bacillati</taxon>
        <taxon>Bacillota</taxon>
        <taxon>Bacilli</taxon>
        <taxon>Lactobacillales</taxon>
        <taxon>Enterococcaceae</taxon>
        <taxon>Enterococcus</taxon>
    </lineage>
</organism>
<comment type="caution">
    <text evidence="6">The sequence shown here is derived from an EMBL/GenBank/DDBJ whole genome shotgun (WGS) entry which is preliminary data.</text>
</comment>
<keyword evidence="1 3" id="KW-0556">Organic radical</keyword>
<evidence type="ECO:0000256" key="2">
    <source>
        <dbReference type="ARBA" id="ARBA00023239"/>
    </source>
</evidence>
<feature type="domain" description="PFL" evidence="5">
    <location>
        <begin position="6"/>
        <end position="661"/>
    </location>
</feature>
<evidence type="ECO:0000256" key="1">
    <source>
        <dbReference type="ARBA" id="ARBA00022818"/>
    </source>
</evidence>
<sequence>MKNYLRRIERMKQRLRRTKPEVDLENARILTRVFKETAGEPLAIRKAKAFKAQCEEKTIEIYSGELIIGNPGSKLRGGIVSVDTCWSVLAEELDTISTRAHDPFYISSEEKKLFLEEIQPYWEGKSTYDAWVKQIPADTKTLRDNGVIFIDKRLMRGSGEVTASYKQIIDEGLVGIKKRILKRKQSLNLTEPGAYEQDCYLQALIITIEGLETLASRYGREARRLAALETDCERQEELNMIAKICQRVPKYPARTFHEALQSLYFYHMSLFMEQNAEGYNPGRMDQYLYPYYKEDISAGRITDEDAQELLDCLWVKMNEVCLFQDQATATFVAGYPTLQNVCVGGVDSLGRDAVNELSYLILQATAEVRLSQPSLSVRYSLAKNSNRFLRKVVELIKLGTGFPAFHNDDVGVRMLMNKGVPLKEAFDWNPCGCVETSLEGRMKQYTSLADINLGSVCELALTNGKDRNSNQRISIETGDPRTFGSYYEFKEAIKAQMTYVIEACVKGSHVIDELSMNRPVPVVSLTHKECIEKGLDYSCGGAKYTCGNGITSVGVADLINTLAAVKELVYERQCVTMDELLTAVENNFEGYESIRRLCAGVPKYGNANPVVDEIASEMFTFIADEIESYHSKFGKMTPGILPVTVNTLFGLSVGALPSGRRANTPLADSVSPSGGTDRFGPNAILRSVSNIPHDRFVQGTLLNMKIAPDLIRTEKGITQMMALLKSICSLGIFHAHFNVVDRDLLLHAQEAPEEHRGLLIRVAGYTTYFVDLSEDVQNEIINRTPQRGLVAGEAWKEQY</sequence>
<dbReference type="InterPro" id="IPR004184">
    <property type="entry name" value="PFL_dom"/>
</dbReference>
<proteinExistence type="predicted"/>
<accession>A0ABS3LGK8</accession>
<evidence type="ECO:0000313" key="7">
    <source>
        <dbReference type="Proteomes" id="UP000664601"/>
    </source>
</evidence>
<keyword evidence="2" id="KW-0456">Lyase</keyword>
<evidence type="ECO:0000256" key="3">
    <source>
        <dbReference type="PROSITE-ProRule" id="PRU00493"/>
    </source>
</evidence>
<protein>
    <submittedName>
        <fullName evidence="6">Formate C-acetyltransferase/glycerol dehydratase family glycyl radical enzyme</fullName>
    </submittedName>
</protein>
<dbReference type="PANTHER" id="PTHR43641">
    <property type="entry name" value="FORMATE ACETYLTRANSFERASE 3-RELATED"/>
    <property type="match status" value="1"/>
</dbReference>
<dbReference type="PROSITE" id="PS51149">
    <property type="entry name" value="GLY_RADICAL_2"/>
    <property type="match status" value="1"/>
</dbReference>
<dbReference type="RefSeq" id="WP_207675773.1">
    <property type="nucleotide sequence ID" value="NZ_JAFREM010000042.1"/>
</dbReference>
<feature type="modified residue" description="Glycine radical" evidence="3">
    <location>
        <position position="764"/>
    </location>
</feature>
<dbReference type="Pfam" id="PF01228">
    <property type="entry name" value="Gly_radical"/>
    <property type="match status" value="1"/>
</dbReference>
<dbReference type="Pfam" id="PF02901">
    <property type="entry name" value="PFL-like"/>
    <property type="match status" value="1"/>
</dbReference>
<feature type="domain" description="Glycine radical" evidence="4">
    <location>
        <begin position="668"/>
        <end position="789"/>
    </location>
</feature>
<evidence type="ECO:0000259" key="4">
    <source>
        <dbReference type="PROSITE" id="PS51149"/>
    </source>
</evidence>
<dbReference type="PANTHER" id="PTHR43641:SF2">
    <property type="entry name" value="DEHYDRATASE YBIW-RELATED"/>
    <property type="match status" value="1"/>
</dbReference>
<gene>
    <name evidence="6" type="ORF">JZO70_21605</name>
</gene>
<dbReference type="InterPro" id="IPR051215">
    <property type="entry name" value="GRE"/>
</dbReference>
<dbReference type="InterPro" id="IPR001150">
    <property type="entry name" value="Gly_radical"/>
</dbReference>
<name>A0ABS3LGK8_9ENTE</name>
<dbReference type="NCBIfam" id="TIGR01774">
    <property type="entry name" value="PFL2-3"/>
    <property type="match status" value="1"/>
</dbReference>
<dbReference type="PROSITE" id="PS51554">
    <property type="entry name" value="PFL"/>
    <property type="match status" value="1"/>
</dbReference>
<dbReference type="InterPro" id="IPR010098">
    <property type="entry name" value="PFL2/GDeHydtase_fam"/>
</dbReference>
<evidence type="ECO:0000259" key="5">
    <source>
        <dbReference type="PROSITE" id="PS51554"/>
    </source>
</evidence>